<comment type="caution">
    <text evidence="6">The sequence shown here is derived from an EMBL/GenBank/DDBJ whole genome shotgun (WGS) entry which is preliminary data.</text>
</comment>
<reference evidence="6 7" key="1">
    <citation type="submission" date="2018-06" db="EMBL/GenBank/DDBJ databases">
        <title>Comparative genomics reveals the genomic features of Rhizophagus irregularis, R. cerebriforme, R. diaphanum and Gigaspora rosea, and their symbiotic lifestyle signature.</title>
        <authorList>
            <person name="Morin E."/>
            <person name="San Clemente H."/>
            <person name="Chen E.C.H."/>
            <person name="De La Providencia I."/>
            <person name="Hainaut M."/>
            <person name="Kuo A."/>
            <person name="Kohler A."/>
            <person name="Murat C."/>
            <person name="Tang N."/>
            <person name="Roy S."/>
            <person name="Loubradou J."/>
            <person name="Henrissat B."/>
            <person name="Grigoriev I.V."/>
            <person name="Corradi N."/>
            <person name="Roux C."/>
            <person name="Martin F.M."/>
        </authorList>
    </citation>
    <scope>NUCLEOTIDE SEQUENCE [LARGE SCALE GENOMIC DNA]</scope>
    <source>
        <strain evidence="6 7">DAOM 227022</strain>
    </source>
</reference>
<dbReference type="SUPFAM" id="SSF81901">
    <property type="entry name" value="HCP-like"/>
    <property type="match status" value="1"/>
</dbReference>
<dbReference type="Pfam" id="PF08238">
    <property type="entry name" value="Sel1"/>
    <property type="match status" value="2"/>
</dbReference>
<dbReference type="GO" id="GO:0003677">
    <property type="term" value="F:DNA binding"/>
    <property type="evidence" value="ECO:0007669"/>
    <property type="project" value="InterPro"/>
</dbReference>
<evidence type="ECO:0000313" key="7">
    <source>
        <dbReference type="Proteomes" id="UP000265703"/>
    </source>
</evidence>
<dbReference type="PANTHER" id="PTHR43628">
    <property type="entry name" value="ACTIVATOR OF C KINASE PROTEIN 1-RELATED"/>
    <property type="match status" value="1"/>
</dbReference>
<feature type="domain" description="BED-type" evidence="5">
    <location>
        <begin position="3"/>
        <end position="57"/>
    </location>
</feature>
<evidence type="ECO:0000259" key="5">
    <source>
        <dbReference type="PROSITE" id="PS50808"/>
    </source>
</evidence>
<dbReference type="InterPro" id="IPR011990">
    <property type="entry name" value="TPR-like_helical_dom_sf"/>
</dbReference>
<dbReference type="EMBL" id="QKYT01000643">
    <property type="protein sequence ID" value="RIA82657.1"/>
    <property type="molecule type" value="Genomic_DNA"/>
</dbReference>
<keyword evidence="7" id="KW-1185">Reference proteome</keyword>
<evidence type="ECO:0000256" key="3">
    <source>
        <dbReference type="ARBA" id="ARBA00022833"/>
    </source>
</evidence>
<evidence type="ECO:0000256" key="2">
    <source>
        <dbReference type="ARBA" id="ARBA00022771"/>
    </source>
</evidence>
<dbReference type="Gene3D" id="1.25.40.10">
    <property type="entry name" value="Tetratricopeptide repeat domain"/>
    <property type="match status" value="1"/>
</dbReference>
<dbReference type="InterPro" id="IPR003656">
    <property type="entry name" value="Znf_BED"/>
</dbReference>
<accession>A0A397SFA5</accession>
<dbReference type="PANTHER" id="PTHR43628:SF1">
    <property type="entry name" value="CHITIN SYNTHASE REGULATORY FACTOR 2-RELATED"/>
    <property type="match status" value="1"/>
</dbReference>
<keyword evidence="1" id="KW-0479">Metal-binding</keyword>
<dbReference type="GO" id="GO:0008270">
    <property type="term" value="F:zinc ion binding"/>
    <property type="evidence" value="ECO:0007669"/>
    <property type="project" value="UniProtKB-KW"/>
</dbReference>
<evidence type="ECO:0000256" key="4">
    <source>
        <dbReference type="PROSITE-ProRule" id="PRU00027"/>
    </source>
</evidence>
<dbReference type="STRING" id="658196.A0A397SFA5"/>
<dbReference type="InterPro" id="IPR052945">
    <property type="entry name" value="Mitotic_Regulator"/>
</dbReference>
<evidence type="ECO:0000313" key="6">
    <source>
        <dbReference type="EMBL" id="RIA82657.1"/>
    </source>
</evidence>
<dbReference type="AlphaFoldDB" id="A0A397SFA5"/>
<dbReference type="OrthoDB" id="2384430at2759"/>
<keyword evidence="3" id="KW-0862">Zinc</keyword>
<gene>
    <name evidence="6" type="ORF">C1645_835015</name>
</gene>
<sequence>MVRKKGPVWKHFNIESQNNASHPYVRCKYCSKHFERAVPERMQAHLDKKCPEAPNIAKSQHRKQNTTSRIDNLSDSLSEEILDILVPPSKMYQFGYRYQHGIGTEKNETKAFKFYKQAAEKGHIDSMNDLGYCYQHGIGTEKNEIKAFELYKEAADKGNITSIYNLGY</sequence>
<proteinExistence type="predicted"/>
<organism evidence="6 7">
    <name type="scientific">Glomus cerebriforme</name>
    <dbReference type="NCBI Taxonomy" id="658196"/>
    <lineage>
        <taxon>Eukaryota</taxon>
        <taxon>Fungi</taxon>
        <taxon>Fungi incertae sedis</taxon>
        <taxon>Mucoromycota</taxon>
        <taxon>Glomeromycotina</taxon>
        <taxon>Glomeromycetes</taxon>
        <taxon>Glomerales</taxon>
        <taxon>Glomeraceae</taxon>
        <taxon>Glomus</taxon>
    </lineage>
</organism>
<dbReference type="PROSITE" id="PS50808">
    <property type="entry name" value="ZF_BED"/>
    <property type="match status" value="1"/>
</dbReference>
<protein>
    <recommendedName>
        <fullName evidence="5">BED-type domain-containing protein</fullName>
    </recommendedName>
</protein>
<keyword evidence="2 4" id="KW-0863">Zinc-finger</keyword>
<dbReference type="Proteomes" id="UP000265703">
    <property type="component" value="Unassembled WGS sequence"/>
</dbReference>
<evidence type="ECO:0000256" key="1">
    <source>
        <dbReference type="ARBA" id="ARBA00022723"/>
    </source>
</evidence>
<dbReference type="SMART" id="SM00671">
    <property type="entry name" value="SEL1"/>
    <property type="match status" value="2"/>
</dbReference>
<feature type="non-terminal residue" evidence="6">
    <location>
        <position position="168"/>
    </location>
</feature>
<dbReference type="InterPro" id="IPR006597">
    <property type="entry name" value="Sel1-like"/>
</dbReference>
<dbReference type="Pfam" id="PF02892">
    <property type="entry name" value="zf-BED"/>
    <property type="match status" value="1"/>
</dbReference>
<name>A0A397SFA5_9GLOM</name>